<feature type="domain" description="Cadherin" evidence="2">
    <location>
        <begin position="28"/>
        <end position="124"/>
    </location>
</feature>
<dbReference type="GO" id="GO:0005509">
    <property type="term" value="F:calcium ion binding"/>
    <property type="evidence" value="ECO:0007669"/>
    <property type="project" value="InterPro"/>
</dbReference>
<dbReference type="GO" id="GO:0016020">
    <property type="term" value="C:membrane"/>
    <property type="evidence" value="ECO:0007669"/>
    <property type="project" value="InterPro"/>
</dbReference>
<dbReference type="EMBL" id="WXYO01000006">
    <property type="protein sequence ID" value="NAS13162.1"/>
    <property type="molecule type" value="Genomic_DNA"/>
</dbReference>
<evidence type="ECO:0000259" key="2">
    <source>
        <dbReference type="PROSITE" id="PS50268"/>
    </source>
</evidence>
<comment type="caution">
    <text evidence="3">The sequence shown here is derived from an EMBL/GenBank/DDBJ whole genome shotgun (WGS) entry which is preliminary data.</text>
</comment>
<dbReference type="InterPro" id="IPR002126">
    <property type="entry name" value="Cadherin-like_dom"/>
</dbReference>
<dbReference type="Proteomes" id="UP000475249">
    <property type="component" value="Unassembled WGS sequence"/>
</dbReference>
<dbReference type="PROSITE" id="PS51257">
    <property type="entry name" value="PROKAR_LIPOPROTEIN"/>
    <property type="match status" value="1"/>
</dbReference>
<evidence type="ECO:0000256" key="1">
    <source>
        <dbReference type="SAM" id="SignalP"/>
    </source>
</evidence>
<feature type="signal peptide" evidence="1">
    <location>
        <begin position="1"/>
        <end position="21"/>
    </location>
</feature>
<dbReference type="CDD" id="cd11304">
    <property type="entry name" value="Cadherin_repeat"/>
    <property type="match status" value="1"/>
</dbReference>
<keyword evidence="4" id="KW-1185">Reference proteome</keyword>
<dbReference type="RefSeq" id="WP_161436203.1">
    <property type="nucleotide sequence ID" value="NZ_WXYO01000006.1"/>
</dbReference>
<gene>
    <name evidence="3" type="ORF">GTQ38_14190</name>
</gene>
<dbReference type="PROSITE" id="PS50268">
    <property type="entry name" value="CADHERIN_2"/>
    <property type="match status" value="1"/>
</dbReference>
<keyword evidence="1" id="KW-0732">Signal</keyword>
<organism evidence="3 4">
    <name type="scientific">Poritiphilus flavus</name>
    <dbReference type="NCBI Taxonomy" id="2697053"/>
    <lineage>
        <taxon>Bacteria</taxon>
        <taxon>Pseudomonadati</taxon>
        <taxon>Bacteroidota</taxon>
        <taxon>Flavobacteriia</taxon>
        <taxon>Flavobacteriales</taxon>
        <taxon>Flavobacteriaceae</taxon>
        <taxon>Poritiphilus</taxon>
    </lineage>
</organism>
<dbReference type="InterPro" id="IPR015919">
    <property type="entry name" value="Cadherin-like_sf"/>
</dbReference>
<name>A0A6L9EF16_9FLAO</name>
<protein>
    <recommendedName>
        <fullName evidence="2">Cadherin domain-containing protein</fullName>
    </recommendedName>
</protein>
<feature type="chain" id="PRO_5027084158" description="Cadherin domain-containing protein" evidence="1">
    <location>
        <begin position="22"/>
        <end position="317"/>
    </location>
</feature>
<evidence type="ECO:0000313" key="4">
    <source>
        <dbReference type="Proteomes" id="UP000475249"/>
    </source>
</evidence>
<sequence length="317" mass="34483">MKAFNYLGVLLPLLFLIGACSKDSTDESSNDIAISLDEYPASGTTVAVLTSNLSGTTTYSIQSESVNGAFAINQESGSLTVGNSLAFDFEINETITALVNASNGTDTESIPIEVSIDDIDDIEFVLSDSKSDYQSAMAGEWLEISKKEYDSLFTIINSINLVGSSEDDYNGAARANSFEYHSNRTVANFGNLLPKGEYLFAFKYISGATEVNAAKVKISETSVTSGYQDFGSVLPNHGADEVYFILKGNDTNYTNDTYLAMYSDKSIAWDPFFQQSTVNHIFRSGDTNILGGDNMVIRQANTVCTYQGLSTPIKQWK</sequence>
<dbReference type="SUPFAM" id="SSF49313">
    <property type="entry name" value="Cadherin-like"/>
    <property type="match status" value="1"/>
</dbReference>
<proteinExistence type="predicted"/>
<dbReference type="Gene3D" id="2.60.40.60">
    <property type="entry name" value="Cadherins"/>
    <property type="match status" value="1"/>
</dbReference>
<reference evidence="3 4" key="1">
    <citation type="submission" date="2020-01" db="EMBL/GenBank/DDBJ databases">
        <title>Bacteria diversity of Porities sp.</title>
        <authorList>
            <person name="Wang G."/>
        </authorList>
    </citation>
    <scope>NUCLEOTIDE SEQUENCE [LARGE SCALE GENOMIC DNA]</scope>
    <source>
        <strain evidence="3 4">R33</strain>
    </source>
</reference>
<dbReference type="AlphaFoldDB" id="A0A6L9EF16"/>
<evidence type="ECO:0000313" key="3">
    <source>
        <dbReference type="EMBL" id="NAS13162.1"/>
    </source>
</evidence>
<accession>A0A6L9EF16</accession>
<dbReference type="GO" id="GO:0007156">
    <property type="term" value="P:homophilic cell adhesion via plasma membrane adhesion molecules"/>
    <property type="evidence" value="ECO:0007669"/>
    <property type="project" value="InterPro"/>
</dbReference>